<evidence type="ECO:0000256" key="2">
    <source>
        <dbReference type="SAM" id="Phobius"/>
    </source>
</evidence>
<evidence type="ECO:0000313" key="3">
    <source>
        <dbReference type="EMBL" id="POY75819.1"/>
    </source>
</evidence>
<evidence type="ECO:0000313" key="4">
    <source>
        <dbReference type="Proteomes" id="UP000237144"/>
    </source>
</evidence>
<protein>
    <submittedName>
        <fullName evidence="3">Uncharacterized protein</fullName>
    </submittedName>
</protein>
<keyword evidence="2" id="KW-0812">Transmembrane</keyword>
<gene>
    <name evidence="3" type="ORF">BMF94_1132</name>
</gene>
<name>A0A2S5BGC0_9BASI</name>
<proteinExistence type="predicted"/>
<comment type="caution">
    <text evidence="3">The sequence shown here is derived from an EMBL/GenBank/DDBJ whole genome shotgun (WGS) entry which is preliminary data.</text>
</comment>
<keyword evidence="2" id="KW-0472">Membrane</keyword>
<sequence length="421" mass="46020">MDDELSRARPPDLPLFHVLSPLHQSLRLLRRVVTAFLPFLAPLLPYLLFFFILWLSTVALRSYITSYISSLPSVLHAPLGRVLAAIPAPRILLPSSRQVYSLVALPSTLFGALRGRGSRSPSFELLSASAAQSANERAHHALDVFDNLLRLSSPEGPNSLALEPVAIWELSAAVKYSSALDDRDFLANQLAELGDLSRNVKDHVIELNAQGLNAFSFILNDFTRLETLLTSLAASNKRVSAKERADFERLLEVLFDRISDSLGSLLISLDRAIPTATLASDSAHKIFTSFEREKSAKTNEWEDLPWPSRLLDAAGTGSKKARLLRKDLELTEASAFAVRNVWKGLDKTRDALKSYQHNVGFYKAGIVGSHLAAHGLSLEDEVEGLKGVMAQMRNALNEAKHVGGSGSRSRQPAGLPASSGV</sequence>
<dbReference type="Proteomes" id="UP000237144">
    <property type="component" value="Unassembled WGS sequence"/>
</dbReference>
<feature type="transmembrane region" description="Helical" evidence="2">
    <location>
        <begin position="32"/>
        <end position="55"/>
    </location>
</feature>
<reference evidence="3 4" key="1">
    <citation type="journal article" date="2018" name="Front. Microbiol.">
        <title>Prospects for Fungal Bioremediation of Acidic Radioactive Waste Sites: Characterization and Genome Sequence of Rhodotorula taiwanensis MD1149.</title>
        <authorList>
            <person name="Tkavc R."/>
            <person name="Matrosova V.Y."/>
            <person name="Grichenko O.E."/>
            <person name="Gostincar C."/>
            <person name="Volpe R.P."/>
            <person name="Klimenkova P."/>
            <person name="Gaidamakova E.K."/>
            <person name="Zhou C.E."/>
            <person name="Stewart B.J."/>
            <person name="Lyman M.G."/>
            <person name="Malfatti S.A."/>
            <person name="Rubinfeld B."/>
            <person name="Courtot M."/>
            <person name="Singh J."/>
            <person name="Dalgard C.L."/>
            <person name="Hamilton T."/>
            <person name="Frey K.G."/>
            <person name="Gunde-Cimerman N."/>
            <person name="Dugan L."/>
            <person name="Daly M.J."/>
        </authorList>
    </citation>
    <scope>NUCLEOTIDE SEQUENCE [LARGE SCALE GENOMIC DNA]</scope>
    <source>
        <strain evidence="3 4">MD1149</strain>
    </source>
</reference>
<evidence type="ECO:0000256" key="1">
    <source>
        <dbReference type="SAM" id="MobiDB-lite"/>
    </source>
</evidence>
<dbReference type="OrthoDB" id="2526823at2759"/>
<dbReference type="AlphaFoldDB" id="A0A2S5BGC0"/>
<accession>A0A2S5BGC0</accession>
<feature type="region of interest" description="Disordered" evidence="1">
    <location>
        <begin position="400"/>
        <end position="421"/>
    </location>
</feature>
<organism evidence="3 4">
    <name type="scientific">Rhodotorula taiwanensis</name>
    <dbReference type="NCBI Taxonomy" id="741276"/>
    <lineage>
        <taxon>Eukaryota</taxon>
        <taxon>Fungi</taxon>
        <taxon>Dikarya</taxon>
        <taxon>Basidiomycota</taxon>
        <taxon>Pucciniomycotina</taxon>
        <taxon>Microbotryomycetes</taxon>
        <taxon>Sporidiobolales</taxon>
        <taxon>Sporidiobolaceae</taxon>
        <taxon>Rhodotorula</taxon>
    </lineage>
</organism>
<keyword evidence="2" id="KW-1133">Transmembrane helix</keyword>
<dbReference type="EMBL" id="PJQD01000011">
    <property type="protein sequence ID" value="POY75819.1"/>
    <property type="molecule type" value="Genomic_DNA"/>
</dbReference>
<keyword evidence="4" id="KW-1185">Reference proteome</keyword>